<protein>
    <recommendedName>
        <fullName evidence="3">Tryptophan synthase subunit alpha</fullName>
    </recommendedName>
</protein>
<evidence type="ECO:0000313" key="1">
    <source>
        <dbReference type="EMBL" id="MBB2958999.1"/>
    </source>
</evidence>
<reference evidence="1 2" key="1">
    <citation type="submission" date="2020-08" db="EMBL/GenBank/DDBJ databases">
        <title>Sequencing the genomes of 1000 actinobacteria strains.</title>
        <authorList>
            <person name="Klenk H.-P."/>
        </authorList>
    </citation>
    <scope>NUCLEOTIDE SEQUENCE [LARGE SCALE GENOMIC DNA]</scope>
    <source>
        <strain evidence="1 2">DSM 20419</strain>
    </source>
</reference>
<dbReference type="Proteomes" id="UP000545286">
    <property type="component" value="Unassembled WGS sequence"/>
</dbReference>
<organism evidence="1 2">
    <name type="scientific">Pseudoclavibacter helvolus</name>
    <dbReference type="NCBI Taxonomy" id="255205"/>
    <lineage>
        <taxon>Bacteria</taxon>
        <taxon>Bacillati</taxon>
        <taxon>Actinomycetota</taxon>
        <taxon>Actinomycetes</taxon>
        <taxon>Micrococcales</taxon>
        <taxon>Microbacteriaceae</taxon>
        <taxon>Pseudoclavibacter</taxon>
    </lineage>
</organism>
<dbReference type="AlphaFoldDB" id="A0A7W4YFW7"/>
<dbReference type="EMBL" id="JACHWJ010000005">
    <property type="protein sequence ID" value="MBB2958999.1"/>
    <property type="molecule type" value="Genomic_DNA"/>
</dbReference>
<comment type="caution">
    <text evidence="1">The sequence shown here is derived from an EMBL/GenBank/DDBJ whole genome shotgun (WGS) entry which is preliminary data.</text>
</comment>
<accession>A0A7W4YFW7</accession>
<evidence type="ECO:0000313" key="2">
    <source>
        <dbReference type="Proteomes" id="UP000545286"/>
    </source>
</evidence>
<evidence type="ECO:0008006" key="3">
    <source>
        <dbReference type="Google" id="ProtNLM"/>
    </source>
</evidence>
<dbReference type="RefSeq" id="WP_183626217.1">
    <property type="nucleotide sequence ID" value="NZ_JACHWJ010000005.1"/>
</dbReference>
<keyword evidence="2" id="KW-1185">Reference proteome</keyword>
<sequence length="110" mass="12729">METERYELTRRASLEVLRAEAQDERETMIYGRARRGEDPWRFMQELPSVDELVVLLMRAEALERGGDEAPESGTHDAQLMRRIATEYPPLSPTVWTMLAGESRFGDRWSA</sequence>
<gene>
    <name evidence="1" type="ORF">FHX72_003151</name>
</gene>
<proteinExistence type="predicted"/>
<name>A0A7W4YFW7_9MICO</name>